<dbReference type="PANTHER" id="PTHR33755">
    <property type="entry name" value="TOXIN PARE1-RELATED"/>
    <property type="match status" value="1"/>
</dbReference>
<dbReference type="PANTHER" id="PTHR33755:SF6">
    <property type="entry name" value="PLASMID STABILIZATION SYSTEM PROTEIN"/>
    <property type="match status" value="1"/>
</dbReference>
<comment type="caution">
    <text evidence="1">The sequence shown here is derived from an EMBL/GenBank/DDBJ whole genome shotgun (WGS) entry which is preliminary data.</text>
</comment>
<protein>
    <submittedName>
        <fullName evidence="1">Type II toxin-antitoxin system RelE/ParE family toxin</fullName>
    </submittedName>
</protein>
<dbReference type="InterPro" id="IPR007712">
    <property type="entry name" value="RelE/ParE_toxin"/>
</dbReference>
<dbReference type="Pfam" id="PF05016">
    <property type="entry name" value="ParE_toxin"/>
    <property type="match status" value="1"/>
</dbReference>
<name>A0ABS6H5B5_9PROT</name>
<reference evidence="1 2" key="1">
    <citation type="submission" date="2021-01" db="EMBL/GenBank/DDBJ databases">
        <title>Roseomonas sp. nov, a bacterium isolated from an oil production mixture in Yumen Oilfield.</title>
        <authorList>
            <person name="Wu D."/>
        </authorList>
    </citation>
    <scope>NUCLEOTIDE SEQUENCE [LARGE SCALE GENOMIC DNA]</scope>
    <source>
        <strain evidence="1 2">ROY-5-3</strain>
    </source>
</reference>
<keyword evidence="2" id="KW-1185">Reference proteome</keyword>
<dbReference type="InterPro" id="IPR051803">
    <property type="entry name" value="TA_system_RelE-like_toxin"/>
</dbReference>
<evidence type="ECO:0000313" key="1">
    <source>
        <dbReference type="EMBL" id="MBU8543849.1"/>
    </source>
</evidence>
<gene>
    <name evidence="1" type="ORF">JJQ90_09030</name>
</gene>
<organism evidence="1 2">
    <name type="scientific">Falsiroseomonas oleicola</name>
    <dbReference type="NCBI Taxonomy" id="2801474"/>
    <lineage>
        <taxon>Bacteria</taxon>
        <taxon>Pseudomonadati</taxon>
        <taxon>Pseudomonadota</taxon>
        <taxon>Alphaproteobacteria</taxon>
        <taxon>Acetobacterales</taxon>
        <taxon>Roseomonadaceae</taxon>
        <taxon>Falsiroseomonas</taxon>
    </lineage>
</organism>
<sequence length="99" mass="10818">MVIAEPAARDLEAIVDHIAQDNPVAAETVYRGIVRAVERLPGFPALGRPGRHPGTRELSIPRLPYLIVYDASPKAVTILAIFHTSRDLARALRDRIKGG</sequence>
<dbReference type="Proteomes" id="UP000689967">
    <property type="component" value="Unassembled WGS sequence"/>
</dbReference>
<accession>A0ABS6H5B5</accession>
<dbReference type="EMBL" id="JAERQM010000002">
    <property type="protein sequence ID" value="MBU8543849.1"/>
    <property type="molecule type" value="Genomic_DNA"/>
</dbReference>
<proteinExistence type="predicted"/>
<evidence type="ECO:0000313" key="2">
    <source>
        <dbReference type="Proteomes" id="UP000689967"/>
    </source>
</evidence>